<proteinExistence type="predicted"/>
<dbReference type="EnsemblBacteria" id="ABA53319">
    <property type="protein sequence ID" value="ABA53319"/>
    <property type="gene ID" value="BURPS1710b_A0051"/>
</dbReference>
<sequence>MRAEPDRARDDSGRRRRVARDHHRAHARRTPIARSFATSGAESAHGGSPRPTSPTSFHRVKAFRDDGHVVAMCGGRQ</sequence>
<dbReference type="AlphaFoldDB" id="Q3JMJ3"/>
<feature type="compositionally biased region" description="Basic and acidic residues" evidence="1">
    <location>
        <begin position="1"/>
        <end position="13"/>
    </location>
</feature>
<reference evidence="2 3" key="1">
    <citation type="submission" date="2005-09" db="EMBL/GenBank/DDBJ databases">
        <authorList>
            <person name="Woods D.E."/>
            <person name="Nierman W.C."/>
        </authorList>
    </citation>
    <scope>NUCLEOTIDE SEQUENCE [LARGE SCALE GENOMIC DNA]</scope>
    <source>
        <strain evidence="2 3">1710b</strain>
    </source>
</reference>
<name>Q3JMJ3_BURP1</name>
<feature type="compositionally biased region" description="Basic residues" evidence="1">
    <location>
        <begin position="14"/>
        <end position="31"/>
    </location>
</feature>
<gene>
    <name evidence="2" type="ordered locus">BURPS1710b_A0051</name>
</gene>
<feature type="region of interest" description="Disordered" evidence="1">
    <location>
        <begin position="1"/>
        <end position="57"/>
    </location>
</feature>
<protein>
    <submittedName>
        <fullName evidence="2">Uncharacterized protein</fullName>
    </submittedName>
</protein>
<evidence type="ECO:0000313" key="3">
    <source>
        <dbReference type="Proteomes" id="UP000002700"/>
    </source>
</evidence>
<dbReference type="EMBL" id="CP000125">
    <property type="protein sequence ID" value="ABA53319.1"/>
    <property type="molecule type" value="Genomic_DNA"/>
</dbReference>
<evidence type="ECO:0000313" key="2">
    <source>
        <dbReference type="EMBL" id="ABA53319.1"/>
    </source>
</evidence>
<accession>Q3JMJ3</accession>
<dbReference type="HOGENOM" id="CLU_2631379_0_0_4"/>
<dbReference type="Proteomes" id="UP000002700">
    <property type="component" value="Chromosome II"/>
</dbReference>
<organism evidence="2 3">
    <name type="scientific">Burkholderia pseudomallei (strain 1710b)</name>
    <dbReference type="NCBI Taxonomy" id="320372"/>
    <lineage>
        <taxon>Bacteria</taxon>
        <taxon>Pseudomonadati</taxon>
        <taxon>Pseudomonadota</taxon>
        <taxon>Betaproteobacteria</taxon>
        <taxon>Burkholderiales</taxon>
        <taxon>Burkholderiaceae</taxon>
        <taxon>Burkholderia</taxon>
        <taxon>pseudomallei group</taxon>
    </lineage>
</organism>
<dbReference type="KEGG" id="bpm:BURPS1710b_A0051"/>
<evidence type="ECO:0000256" key="1">
    <source>
        <dbReference type="SAM" id="MobiDB-lite"/>
    </source>
</evidence>